<dbReference type="SMART" id="SM01296">
    <property type="entry name" value="N2227"/>
    <property type="match status" value="1"/>
</dbReference>
<dbReference type="PANTHER" id="PTHR12303">
    <property type="entry name" value="CARNOSINE N-METHYLTRANSFERASE"/>
    <property type="match status" value="1"/>
</dbReference>
<evidence type="ECO:0000256" key="5">
    <source>
        <dbReference type="ARBA" id="ARBA00022691"/>
    </source>
</evidence>
<feature type="compositionally biased region" description="Low complexity" evidence="6">
    <location>
        <begin position="360"/>
        <end position="369"/>
    </location>
</feature>
<name>A0ABQ8G7B4_9PEZI</name>
<evidence type="ECO:0000256" key="6">
    <source>
        <dbReference type="SAM" id="MobiDB-lite"/>
    </source>
</evidence>
<evidence type="ECO:0000256" key="2">
    <source>
        <dbReference type="ARBA" id="ARBA00012003"/>
    </source>
</evidence>
<dbReference type="InterPro" id="IPR029063">
    <property type="entry name" value="SAM-dependent_MTases_sf"/>
</dbReference>
<sequence length="449" mass="49414">MESETRPGALEGEWQGGLDPNEDPEEQRVIHAALDSFQSYRHVAHYNVTHVRRQNFYAMPSAHWNLLAEPPFSVLDTFNAIDDAIDTNADLAEAIFRAAAPNFGVDPSVTGSHRTDSASPKPTWRGTATSSDMEKARSTLRQMYRDWSAAGAPERAACYGPVLGALTAEHASLPASERDAIRVLVPGAGLGRLVLELCALGFAVEGNEISYHQLMASSFILNHTTAAEQFALHPWCHAFSNHASRAHQLAHVRVPDVHPAAYLQRASEGMRTHAFERMAMAAADFCVAYRAEDNRDAFDAVTTVFFLDTAPNLINYIETIANCLKSGGVWVNLGPLLWHFENDPPGARNKRDGGEDGGEEQQQQQQQQQGGQGHGHEHGQGAERDLGIAESGSVELTDDEVVALVERLGFRVERHERPGENGIETGYISDPRSMLRSVYRPSFWVARKL</sequence>
<evidence type="ECO:0000313" key="7">
    <source>
        <dbReference type="EMBL" id="KAH7044591.1"/>
    </source>
</evidence>
<gene>
    <name evidence="7" type="ORF">B0J12DRAFT_742406</name>
</gene>
<evidence type="ECO:0000256" key="4">
    <source>
        <dbReference type="ARBA" id="ARBA00022679"/>
    </source>
</evidence>
<organism evidence="7 8">
    <name type="scientific">Macrophomina phaseolina</name>
    <dbReference type="NCBI Taxonomy" id="35725"/>
    <lineage>
        <taxon>Eukaryota</taxon>
        <taxon>Fungi</taxon>
        <taxon>Dikarya</taxon>
        <taxon>Ascomycota</taxon>
        <taxon>Pezizomycotina</taxon>
        <taxon>Dothideomycetes</taxon>
        <taxon>Dothideomycetes incertae sedis</taxon>
        <taxon>Botryosphaeriales</taxon>
        <taxon>Botryosphaeriaceae</taxon>
        <taxon>Macrophomina</taxon>
    </lineage>
</organism>
<keyword evidence="5" id="KW-0949">S-adenosyl-L-methionine</keyword>
<feature type="region of interest" description="Disordered" evidence="6">
    <location>
        <begin position="342"/>
        <end position="381"/>
    </location>
</feature>
<comment type="caution">
    <text evidence="7">The sequence shown here is derived from an EMBL/GenBank/DDBJ whole genome shotgun (WGS) entry which is preliminary data.</text>
</comment>
<dbReference type="EMBL" id="JAGTJR010000020">
    <property type="protein sequence ID" value="KAH7044591.1"/>
    <property type="molecule type" value="Genomic_DNA"/>
</dbReference>
<keyword evidence="8" id="KW-1185">Reference proteome</keyword>
<dbReference type="Proteomes" id="UP000774617">
    <property type="component" value="Unassembled WGS sequence"/>
</dbReference>
<accession>A0ABQ8G7B4</accession>
<reference evidence="7 8" key="1">
    <citation type="journal article" date="2021" name="Nat. Commun.">
        <title>Genetic determinants of endophytism in the Arabidopsis root mycobiome.</title>
        <authorList>
            <person name="Mesny F."/>
            <person name="Miyauchi S."/>
            <person name="Thiergart T."/>
            <person name="Pickel B."/>
            <person name="Atanasova L."/>
            <person name="Karlsson M."/>
            <person name="Huettel B."/>
            <person name="Barry K.W."/>
            <person name="Haridas S."/>
            <person name="Chen C."/>
            <person name="Bauer D."/>
            <person name="Andreopoulos W."/>
            <person name="Pangilinan J."/>
            <person name="LaButti K."/>
            <person name="Riley R."/>
            <person name="Lipzen A."/>
            <person name="Clum A."/>
            <person name="Drula E."/>
            <person name="Henrissat B."/>
            <person name="Kohler A."/>
            <person name="Grigoriev I.V."/>
            <person name="Martin F.M."/>
            <person name="Hacquard S."/>
        </authorList>
    </citation>
    <scope>NUCLEOTIDE SEQUENCE [LARGE SCALE GENOMIC DNA]</scope>
    <source>
        <strain evidence="7 8">MPI-SDFR-AT-0080</strain>
    </source>
</reference>
<dbReference type="InterPro" id="IPR012901">
    <property type="entry name" value="CARME"/>
</dbReference>
<keyword evidence="3" id="KW-0489">Methyltransferase</keyword>
<dbReference type="EC" id="2.1.1.22" evidence="2"/>
<evidence type="ECO:0000313" key="8">
    <source>
        <dbReference type="Proteomes" id="UP000774617"/>
    </source>
</evidence>
<proteinExistence type="inferred from homology"/>
<comment type="similarity">
    <text evidence="1">Belongs to the carnosine N-methyltransferase family.</text>
</comment>
<dbReference type="Pfam" id="PF07942">
    <property type="entry name" value="CARME"/>
    <property type="match status" value="1"/>
</dbReference>
<feature type="region of interest" description="Disordered" evidence="6">
    <location>
        <begin position="107"/>
        <end position="132"/>
    </location>
</feature>
<feature type="compositionally biased region" description="Polar residues" evidence="6">
    <location>
        <begin position="109"/>
        <end position="131"/>
    </location>
</feature>
<protein>
    <recommendedName>
        <fullName evidence="2">carnosine N-methyltransferase</fullName>
        <ecNumber evidence="2">2.1.1.22</ecNumber>
    </recommendedName>
</protein>
<dbReference type="SUPFAM" id="SSF53335">
    <property type="entry name" value="S-adenosyl-L-methionine-dependent methyltransferases"/>
    <property type="match status" value="1"/>
</dbReference>
<feature type="region of interest" description="Disordered" evidence="6">
    <location>
        <begin position="1"/>
        <end position="23"/>
    </location>
</feature>
<dbReference type="Gene3D" id="3.40.50.150">
    <property type="entry name" value="Vaccinia Virus protein VP39"/>
    <property type="match status" value="1"/>
</dbReference>
<keyword evidence="4" id="KW-0808">Transferase</keyword>
<evidence type="ECO:0000256" key="1">
    <source>
        <dbReference type="ARBA" id="ARBA00010086"/>
    </source>
</evidence>
<dbReference type="PANTHER" id="PTHR12303:SF6">
    <property type="entry name" value="CARNOSINE N-METHYLTRANSFERASE"/>
    <property type="match status" value="1"/>
</dbReference>
<evidence type="ECO:0000256" key="3">
    <source>
        <dbReference type="ARBA" id="ARBA00022603"/>
    </source>
</evidence>